<protein>
    <submittedName>
        <fullName evidence="10">Fibroblast growth factor receptor 1</fullName>
    </submittedName>
</protein>
<dbReference type="GO" id="GO:0043235">
    <property type="term" value="C:receptor complex"/>
    <property type="evidence" value="ECO:0007669"/>
    <property type="project" value="TreeGrafter"/>
</dbReference>
<dbReference type="InterPro" id="IPR000719">
    <property type="entry name" value="Prot_kinase_dom"/>
</dbReference>
<evidence type="ECO:0000313" key="10">
    <source>
        <dbReference type="EMBL" id="JAC79256.1"/>
    </source>
</evidence>
<keyword evidence="3" id="KW-0547">Nucleotide-binding</keyword>
<dbReference type="GO" id="GO:0004714">
    <property type="term" value="F:transmembrane receptor protein tyrosine kinase activity"/>
    <property type="evidence" value="ECO:0007669"/>
    <property type="project" value="TreeGrafter"/>
</dbReference>
<dbReference type="InterPro" id="IPR011009">
    <property type="entry name" value="Kinase-like_dom_sf"/>
</dbReference>
<keyword evidence="5" id="KW-0067">ATP-binding</keyword>
<keyword evidence="2" id="KW-0808">Transferase</keyword>
<keyword evidence="4" id="KW-0418">Kinase</keyword>
<feature type="domain" description="Protein kinase" evidence="9">
    <location>
        <begin position="177"/>
        <end position="435"/>
    </location>
</feature>
<dbReference type="PROSITE" id="PS50011">
    <property type="entry name" value="PROTEIN_KINASE_DOM"/>
    <property type="match status" value="1"/>
</dbReference>
<dbReference type="EMBL" id="GBEZ01006117">
    <property type="protein sequence ID" value="JAC79256.1"/>
    <property type="molecule type" value="Transcribed_RNA"/>
</dbReference>
<dbReference type="InterPro" id="IPR001245">
    <property type="entry name" value="Ser-Thr/Tyr_kinase_cat_dom"/>
</dbReference>
<gene>
    <name evidence="10" type="primary">FGFR1</name>
    <name evidence="10" type="ORF">TSPGSL018_13145</name>
</gene>
<organism evidence="10">
    <name type="scientific">Tetraselmis sp. GSL018</name>
    <dbReference type="NCBI Taxonomy" id="582737"/>
    <lineage>
        <taxon>Eukaryota</taxon>
        <taxon>Viridiplantae</taxon>
        <taxon>Chlorophyta</taxon>
        <taxon>core chlorophytes</taxon>
        <taxon>Chlorodendrophyceae</taxon>
        <taxon>Chlorodendrales</taxon>
        <taxon>Chlorodendraceae</taxon>
        <taxon>Tetraselmis</taxon>
    </lineage>
</organism>
<reference evidence="10" key="1">
    <citation type="submission" date="2014-05" db="EMBL/GenBank/DDBJ databases">
        <title>The transcriptome of the halophilic microalga Tetraselmis sp. GSL018 isolated from the Great Salt Lake, Utah.</title>
        <authorList>
            <person name="Jinkerson R.E."/>
            <person name="D'Adamo S."/>
            <person name="Posewitz M.C."/>
        </authorList>
    </citation>
    <scope>NUCLEOTIDE SEQUENCE</scope>
    <source>
        <strain evidence="10">GSL018</strain>
    </source>
</reference>
<feature type="compositionally biased region" description="Basic and acidic residues" evidence="8">
    <location>
        <begin position="56"/>
        <end position="112"/>
    </location>
</feature>
<feature type="compositionally biased region" description="Basic and acidic residues" evidence="8">
    <location>
        <begin position="119"/>
        <end position="157"/>
    </location>
</feature>
<evidence type="ECO:0000256" key="7">
    <source>
        <dbReference type="ARBA" id="ARBA00023137"/>
    </source>
</evidence>
<evidence type="ECO:0000256" key="3">
    <source>
        <dbReference type="ARBA" id="ARBA00022741"/>
    </source>
</evidence>
<dbReference type="GO" id="GO:0005886">
    <property type="term" value="C:plasma membrane"/>
    <property type="evidence" value="ECO:0007669"/>
    <property type="project" value="TreeGrafter"/>
</dbReference>
<dbReference type="PANTHER" id="PTHR24416:SF611">
    <property type="entry name" value="TYROSINE-PROTEIN KINASE TRANSMEMBRANE RECEPTOR ROR"/>
    <property type="match status" value="1"/>
</dbReference>
<sequence>MFQKGNNPASGQGQSSGQQTTGSDAVRRIQEKAAAFASSSNKATADFIKQICEQARREADEARTASQKEIRAAKERARKEGAEARRKAEEKAAAAKKEAEEKSKAARREAERAAQNAKQRAEKEAENHNKAAEDKELDAWRKVEKKMQSIPDEKVPDPEPPSSDSYTVREIPYNELQIQVPPIRSGDIKSVHRALLGGKQVALLNLRRNSVDTEAAVFERLGRHPKLTRLLGMSRDPDGNRLLITEYAEHGDLKLVLGKLDEEEGRTACSRVLLQCAMQVCEGMERITAEHLIHRNLALRNVLVFGFDADNPKAVRVKVADYGLTREGKYYYGGKGVLPLRWMSPEAITRRRWTEKSDVWAFGVLMWELWSAGVEPFAFVSSDEEVAKRIVSGEILPKPIGCSDNVYALMKRCWAAPAQRPTFRELRDDLLDLYVEHSRT</sequence>
<dbReference type="SUPFAM" id="SSF56112">
    <property type="entry name" value="Protein kinase-like (PK-like)"/>
    <property type="match status" value="1"/>
</dbReference>
<evidence type="ECO:0000256" key="8">
    <source>
        <dbReference type="SAM" id="MobiDB-lite"/>
    </source>
</evidence>
<dbReference type="GO" id="GO:0012505">
    <property type="term" value="C:endomembrane system"/>
    <property type="evidence" value="ECO:0007669"/>
    <property type="project" value="UniProtKB-SubCell"/>
</dbReference>
<dbReference type="GO" id="GO:0050793">
    <property type="term" value="P:regulation of developmental process"/>
    <property type="evidence" value="ECO:0007669"/>
    <property type="project" value="UniProtKB-ARBA"/>
</dbReference>
<dbReference type="PRINTS" id="PR00109">
    <property type="entry name" value="TYRKINASE"/>
</dbReference>
<comment type="subcellular location">
    <subcellularLocation>
        <location evidence="1">Endomembrane system</location>
    </subcellularLocation>
</comment>
<dbReference type="PANTHER" id="PTHR24416">
    <property type="entry name" value="TYROSINE-PROTEIN KINASE RECEPTOR"/>
    <property type="match status" value="1"/>
</dbReference>
<feature type="region of interest" description="Disordered" evidence="8">
    <location>
        <begin position="1"/>
        <end position="27"/>
    </location>
</feature>
<feature type="region of interest" description="Disordered" evidence="8">
    <location>
        <begin position="56"/>
        <end position="167"/>
    </location>
</feature>
<evidence type="ECO:0000259" key="9">
    <source>
        <dbReference type="PROSITE" id="PS50011"/>
    </source>
</evidence>
<dbReference type="AlphaFoldDB" id="A0A061S910"/>
<dbReference type="FunFam" id="1.10.510.10:FF:001512">
    <property type="entry name" value="Receptor tyrosine-protein kinase erbB-2"/>
    <property type="match status" value="1"/>
</dbReference>
<dbReference type="GO" id="GO:0007169">
    <property type="term" value="P:cell surface receptor protein tyrosine kinase signaling pathway"/>
    <property type="evidence" value="ECO:0007669"/>
    <property type="project" value="TreeGrafter"/>
</dbReference>
<keyword evidence="6" id="KW-0472">Membrane</keyword>
<dbReference type="Pfam" id="PF07714">
    <property type="entry name" value="PK_Tyr_Ser-Thr"/>
    <property type="match status" value="1"/>
</dbReference>
<proteinExistence type="predicted"/>
<dbReference type="GO" id="GO:0048468">
    <property type="term" value="P:cell development"/>
    <property type="evidence" value="ECO:0007669"/>
    <property type="project" value="UniProtKB-ARBA"/>
</dbReference>
<name>A0A061S910_9CHLO</name>
<evidence type="ECO:0000256" key="5">
    <source>
        <dbReference type="ARBA" id="ARBA00022840"/>
    </source>
</evidence>
<dbReference type="InterPro" id="IPR050122">
    <property type="entry name" value="RTK"/>
</dbReference>
<feature type="compositionally biased region" description="Low complexity" evidence="8">
    <location>
        <begin position="10"/>
        <end position="23"/>
    </location>
</feature>
<evidence type="ECO:0000256" key="6">
    <source>
        <dbReference type="ARBA" id="ARBA00023136"/>
    </source>
</evidence>
<evidence type="ECO:0000256" key="1">
    <source>
        <dbReference type="ARBA" id="ARBA00004308"/>
    </source>
</evidence>
<accession>A0A061S910</accession>
<dbReference type="Gene3D" id="1.10.510.10">
    <property type="entry name" value="Transferase(Phosphotransferase) domain 1"/>
    <property type="match status" value="1"/>
</dbReference>
<evidence type="ECO:0000256" key="4">
    <source>
        <dbReference type="ARBA" id="ARBA00022777"/>
    </source>
</evidence>
<keyword evidence="10" id="KW-0675">Receptor</keyword>
<evidence type="ECO:0000256" key="2">
    <source>
        <dbReference type="ARBA" id="ARBA00022679"/>
    </source>
</evidence>
<keyword evidence="7" id="KW-0829">Tyrosine-protein kinase</keyword>
<dbReference type="GO" id="GO:0005524">
    <property type="term" value="F:ATP binding"/>
    <property type="evidence" value="ECO:0007669"/>
    <property type="project" value="UniProtKB-KW"/>
</dbReference>